<feature type="compositionally biased region" description="Basic and acidic residues" evidence="1">
    <location>
        <begin position="69"/>
        <end position="94"/>
    </location>
</feature>
<feature type="region of interest" description="Disordered" evidence="1">
    <location>
        <begin position="49"/>
        <end position="94"/>
    </location>
</feature>
<evidence type="ECO:0000313" key="2">
    <source>
        <dbReference type="EMBL" id="CAH2080647.1"/>
    </source>
</evidence>
<keyword evidence="3" id="KW-1185">Reference proteome</keyword>
<dbReference type="InterPro" id="IPR044194">
    <property type="entry name" value="BLISTER"/>
</dbReference>
<evidence type="ECO:0000256" key="1">
    <source>
        <dbReference type="SAM" id="MobiDB-lite"/>
    </source>
</evidence>
<dbReference type="Proteomes" id="UP000836841">
    <property type="component" value="Unassembled WGS sequence"/>
</dbReference>
<proteinExistence type="predicted"/>
<comment type="caution">
    <text evidence="2">The sequence shown here is derived from an EMBL/GenBank/DDBJ whole genome shotgun (WGS) entry which is preliminary data.</text>
</comment>
<name>A0AAU9T8C0_THLAR</name>
<sequence length="94" mass="11060">MIYHSLECPYRRDIGVLTWQKKITSLEKDRQDLQLTIDSLQEEKKLLQTKLRKTSGNGKFTDVKNNPSNRKDVSTSTEDLRSRRKALNPEKKLR</sequence>
<accession>A0AAU9T8C0</accession>
<evidence type="ECO:0000313" key="3">
    <source>
        <dbReference type="Proteomes" id="UP000836841"/>
    </source>
</evidence>
<dbReference type="PANTHER" id="PTHR47490">
    <property type="entry name" value="PROTEIN BLISTER"/>
    <property type="match status" value="1"/>
</dbReference>
<gene>
    <name evidence="2" type="ORF">TAV2_LOCUS26349</name>
</gene>
<reference evidence="2 3" key="1">
    <citation type="submission" date="2022-03" db="EMBL/GenBank/DDBJ databases">
        <authorList>
            <person name="Nunn A."/>
            <person name="Chopra R."/>
            <person name="Nunn A."/>
            <person name="Contreras Garrido A."/>
        </authorList>
    </citation>
    <scope>NUCLEOTIDE SEQUENCE [LARGE SCALE GENOMIC DNA]</scope>
</reference>
<organism evidence="2 3">
    <name type="scientific">Thlaspi arvense</name>
    <name type="common">Field penny-cress</name>
    <dbReference type="NCBI Taxonomy" id="13288"/>
    <lineage>
        <taxon>Eukaryota</taxon>
        <taxon>Viridiplantae</taxon>
        <taxon>Streptophyta</taxon>
        <taxon>Embryophyta</taxon>
        <taxon>Tracheophyta</taxon>
        <taxon>Spermatophyta</taxon>
        <taxon>Magnoliopsida</taxon>
        <taxon>eudicotyledons</taxon>
        <taxon>Gunneridae</taxon>
        <taxon>Pentapetalae</taxon>
        <taxon>rosids</taxon>
        <taxon>malvids</taxon>
        <taxon>Brassicales</taxon>
        <taxon>Brassicaceae</taxon>
        <taxon>Thlaspideae</taxon>
        <taxon>Thlaspi</taxon>
    </lineage>
</organism>
<dbReference type="AlphaFoldDB" id="A0AAU9T8C0"/>
<feature type="compositionally biased region" description="Polar residues" evidence="1">
    <location>
        <begin position="55"/>
        <end position="68"/>
    </location>
</feature>
<dbReference type="PANTHER" id="PTHR47490:SF2">
    <property type="entry name" value="PROTEIN BLISTER"/>
    <property type="match status" value="1"/>
</dbReference>
<protein>
    <submittedName>
        <fullName evidence="2">Uncharacterized protein</fullName>
    </submittedName>
</protein>
<dbReference type="GO" id="GO:0040008">
    <property type="term" value="P:regulation of growth"/>
    <property type="evidence" value="ECO:0007669"/>
    <property type="project" value="InterPro"/>
</dbReference>
<dbReference type="EMBL" id="CAJVSB020000944">
    <property type="protein sequence ID" value="CAH2080647.1"/>
    <property type="molecule type" value="Genomic_DNA"/>
</dbReference>